<dbReference type="Pfam" id="PF14226">
    <property type="entry name" value="DIOX_N"/>
    <property type="match status" value="1"/>
</dbReference>
<protein>
    <submittedName>
        <fullName evidence="4 5">UPF0676 protein C1494.01-like</fullName>
    </submittedName>
</protein>
<dbReference type="Proteomes" id="UP000694845">
    <property type="component" value="Unplaced"/>
</dbReference>
<keyword evidence="1" id="KW-0560">Oxidoreductase</keyword>
<proteinExistence type="inferred from homology"/>
<dbReference type="AlphaFoldDB" id="A0A8B8A739"/>
<dbReference type="InterPro" id="IPR044861">
    <property type="entry name" value="IPNS-like_FE2OG_OXY"/>
</dbReference>
<dbReference type="InterPro" id="IPR026992">
    <property type="entry name" value="DIOX_N"/>
</dbReference>
<dbReference type="OMA" id="FWHVGRE"/>
<dbReference type="RefSeq" id="XP_022111836.1">
    <property type="nucleotide sequence ID" value="XM_022256144.1"/>
</dbReference>
<dbReference type="InterPro" id="IPR027443">
    <property type="entry name" value="IPNS-like_sf"/>
</dbReference>
<evidence type="ECO:0000313" key="5">
    <source>
        <dbReference type="RefSeq" id="XP_022111837.1"/>
    </source>
</evidence>
<dbReference type="KEGG" id="aplc:110991046"/>
<dbReference type="InterPro" id="IPR050231">
    <property type="entry name" value="Iron_ascorbate_oxido_reductase"/>
</dbReference>
<dbReference type="SUPFAM" id="SSF51197">
    <property type="entry name" value="Clavaminate synthase-like"/>
    <property type="match status" value="1"/>
</dbReference>
<evidence type="ECO:0000313" key="3">
    <source>
        <dbReference type="Proteomes" id="UP000694845"/>
    </source>
</evidence>
<evidence type="ECO:0000313" key="4">
    <source>
        <dbReference type="RefSeq" id="XP_022111836.1"/>
    </source>
</evidence>
<evidence type="ECO:0000313" key="6">
    <source>
        <dbReference type="RefSeq" id="XP_022111838.1"/>
    </source>
</evidence>
<reference evidence="4 5" key="1">
    <citation type="submission" date="2025-04" db="UniProtKB">
        <authorList>
            <consortium name="RefSeq"/>
        </authorList>
    </citation>
    <scope>IDENTIFICATION</scope>
</reference>
<dbReference type="FunFam" id="2.60.120.330:FF:000038">
    <property type="entry name" value="Si:dkey-10o6.2"/>
    <property type="match status" value="1"/>
</dbReference>
<dbReference type="Gene3D" id="2.60.120.330">
    <property type="entry name" value="B-lactam Antibiotic, Isopenicillin N Synthase, Chain"/>
    <property type="match status" value="1"/>
</dbReference>
<comment type="similarity">
    <text evidence="1">Belongs to the iron/ascorbate-dependent oxidoreductase family.</text>
</comment>
<dbReference type="RefSeq" id="XP_022111837.1">
    <property type="nucleotide sequence ID" value="XM_022256145.1"/>
</dbReference>
<dbReference type="PANTHER" id="PTHR47990">
    <property type="entry name" value="2-OXOGLUTARATE (2OG) AND FE(II)-DEPENDENT OXYGENASE SUPERFAMILY PROTEIN-RELATED"/>
    <property type="match status" value="1"/>
</dbReference>
<dbReference type="InterPro" id="IPR005123">
    <property type="entry name" value="Oxoglu/Fe-dep_dioxygenase_dom"/>
</dbReference>
<accession>A0A8B8A739</accession>
<feature type="domain" description="Fe2OG dioxygenase" evidence="2">
    <location>
        <begin position="177"/>
        <end position="284"/>
    </location>
</feature>
<evidence type="ECO:0000256" key="1">
    <source>
        <dbReference type="RuleBase" id="RU003682"/>
    </source>
</evidence>
<dbReference type="OrthoDB" id="288590at2759"/>
<keyword evidence="1" id="KW-0408">Iron</keyword>
<evidence type="ECO:0000259" key="2">
    <source>
        <dbReference type="PROSITE" id="PS51471"/>
    </source>
</evidence>
<dbReference type="PROSITE" id="PS51471">
    <property type="entry name" value="FE2OG_OXY"/>
    <property type="match status" value="1"/>
</dbReference>
<dbReference type="GO" id="GO:0016491">
    <property type="term" value="F:oxidoreductase activity"/>
    <property type="evidence" value="ECO:0007669"/>
    <property type="project" value="UniProtKB-KW"/>
</dbReference>
<name>A0A8B8A739_ACAPL</name>
<dbReference type="RefSeq" id="XP_022111838.1">
    <property type="nucleotide sequence ID" value="XM_022256146.1"/>
</dbReference>
<gene>
    <name evidence="4 5 6" type="primary">LOC110991046</name>
</gene>
<keyword evidence="1" id="KW-0479">Metal-binding</keyword>
<organism evidence="3 4">
    <name type="scientific">Acanthaster planci</name>
    <name type="common">Crown-of-thorns starfish</name>
    <dbReference type="NCBI Taxonomy" id="133434"/>
    <lineage>
        <taxon>Eukaryota</taxon>
        <taxon>Metazoa</taxon>
        <taxon>Echinodermata</taxon>
        <taxon>Eleutherozoa</taxon>
        <taxon>Asterozoa</taxon>
        <taxon>Asteroidea</taxon>
        <taxon>Valvatacea</taxon>
        <taxon>Valvatida</taxon>
        <taxon>Acanthasteridae</taxon>
        <taxon>Acanthaster</taxon>
    </lineage>
</organism>
<dbReference type="GO" id="GO:0046872">
    <property type="term" value="F:metal ion binding"/>
    <property type="evidence" value="ECO:0007669"/>
    <property type="project" value="UniProtKB-KW"/>
</dbReference>
<dbReference type="GeneID" id="110991046"/>
<keyword evidence="3" id="KW-1185">Reference proteome</keyword>
<sequence>MGDAAESIPVVDFSAYRLSLDKPDQSSDAFQKLVDSVHQALTSIGFFYVVNADFPLEKVERMWQVSKDFFHLPADIKNKYPRNPKENHGYVHMEREKLNPDRPHGDLKEVFNYHPMTAEDSNWPTEAECPNFRSVLEDFWNPCLVLHHRILEVMGHGLQLEDPQLFVKHHAKAFENSGTTLRTLYYPALQDVTVKEEQVRCGEHCDYGGITLLFQETPGLEVRTRKGNYMKAQLVEDGILVNIGDLMQRWTADKYLAVKHRVLLDTTSDASVKSRQSIAFFGHPDYDALIECTDGSNKYPPVNSLDYINMRFGLTY</sequence>
<dbReference type="Pfam" id="PF03171">
    <property type="entry name" value="2OG-FeII_Oxy"/>
    <property type="match status" value="1"/>
</dbReference>